<organism evidence="1">
    <name type="scientific">Arundo donax</name>
    <name type="common">Giant reed</name>
    <name type="synonym">Donax arundinaceus</name>
    <dbReference type="NCBI Taxonomy" id="35708"/>
    <lineage>
        <taxon>Eukaryota</taxon>
        <taxon>Viridiplantae</taxon>
        <taxon>Streptophyta</taxon>
        <taxon>Embryophyta</taxon>
        <taxon>Tracheophyta</taxon>
        <taxon>Spermatophyta</taxon>
        <taxon>Magnoliopsida</taxon>
        <taxon>Liliopsida</taxon>
        <taxon>Poales</taxon>
        <taxon>Poaceae</taxon>
        <taxon>PACMAD clade</taxon>
        <taxon>Arundinoideae</taxon>
        <taxon>Arundineae</taxon>
        <taxon>Arundo</taxon>
    </lineage>
</organism>
<accession>A0A0A9FCE8</accession>
<reference evidence="1" key="1">
    <citation type="submission" date="2014-09" db="EMBL/GenBank/DDBJ databases">
        <authorList>
            <person name="Magalhaes I.L.F."/>
            <person name="Oliveira U."/>
            <person name="Santos F.R."/>
            <person name="Vidigal T.H.D.A."/>
            <person name="Brescovit A.D."/>
            <person name="Santos A.J."/>
        </authorList>
    </citation>
    <scope>NUCLEOTIDE SEQUENCE</scope>
    <source>
        <tissue evidence="1">Shoot tissue taken approximately 20 cm above the soil surface</tissue>
    </source>
</reference>
<dbReference type="EMBL" id="GBRH01187216">
    <property type="protein sequence ID" value="JAE10680.1"/>
    <property type="molecule type" value="Transcribed_RNA"/>
</dbReference>
<name>A0A0A9FCE8_ARUDO</name>
<reference evidence="1" key="2">
    <citation type="journal article" date="2015" name="Data Brief">
        <title>Shoot transcriptome of the giant reed, Arundo donax.</title>
        <authorList>
            <person name="Barrero R.A."/>
            <person name="Guerrero F.D."/>
            <person name="Moolhuijzen P."/>
            <person name="Goolsby J.A."/>
            <person name="Tidwell J."/>
            <person name="Bellgard S.E."/>
            <person name="Bellgard M.I."/>
        </authorList>
    </citation>
    <scope>NUCLEOTIDE SEQUENCE</scope>
    <source>
        <tissue evidence="1">Shoot tissue taken approximately 20 cm above the soil surface</tissue>
    </source>
</reference>
<evidence type="ECO:0000313" key="1">
    <source>
        <dbReference type="EMBL" id="JAE10680.1"/>
    </source>
</evidence>
<proteinExistence type="predicted"/>
<dbReference type="AlphaFoldDB" id="A0A0A9FCE8"/>
<sequence length="34" mass="3602">MTLICDACNTKTGCACLISSNTQFASQAPTYKTD</sequence>
<protein>
    <submittedName>
        <fullName evidence="1">Uncharacterized protein</fullName>
    </submittedName>
</protein>